<feature type="domain" description="N-acetyltransferase" evidence="1">
    <location>
        <begin position="5"/>
        <end position="156"/>
    </location>
</feature>
<evidence type="ECO:0000313" key="3">
    <source>
        <dbReference type="Proteomes" id="UP000662821"/>
    </source>
</evidence>
<dbReference type="PROSITE" id="PS51186">
    <property type="entry name" value="GNAT"/>
    <property type="match status" value="1"/>
</dbReference>
<dbReference type="PANTHER" id="PTHR43617">
    <property type="entry name" value="L-AMINO ACID N-ACETYLTRANSFERASE"/>
    <property type="match status" value="1"/>
</dbReference>
<dbReference type="InterPro" id="IPR016181">
    <property type="entry name" value="Acyl_CoA_acyltransferase"/>
</dbReference>
<reference evidence="2 3" key="1">
    <citation type="submission" date="2021-03" db="EMBL/GenBank/DDBJ databases">
        <title>Draft genome sequence of Janthinobacterium sp. strain PLB02 isolated from infected primmorphs (Lubomirskia baicalensis).</title>
        <authorList>
            <person name="Chernogor L.I."/>
            <person name="Belikov S.I."/>
            <person name="Petrushin I.S."/>
        </authorList>
    </citation>
    <scope>NUCLEOTIDE SEQUENCE [LARGE SCALE GENOMIC DNA]</scope>
    <source>
        <strain evidence="2 3">PLB02</strain>
    </source>
</reference>
<proteinExistence type="predicted"/>
<evidence type="ECO:0000259" key="1">
    <source>
        <dbReference type="PROSITE" id="PS51186"/>
    </source>
</evidence>
<dbReference type="RefSeq" id="WP_151095372.1">
    <property type="nucleotide sequence ID" value="NZ_CP071520.1"/>
</dbReference>
<dbReference type="Gene3D" id="3.40.630.30">
    <property type="match status" value="1"/>
</dbReference>
<dbReference type="SUPFAM" id="SSF55729">
    <property type="entry name" value="Acyl-CoA N-acyltransferases (Nat)"/>
    <property type="match status" value="1"/>
</dbReference>
<accession>A0AAJ4MNP2</accession>
<dbReference type="PANTHER" id="PTHR43617:SF2">
    <property type="entry name" value="UPF0039 PROTEIN SLL0451"/>
    <property type="match status" value="1"/>
</dbReference>
<dbReference type="Proteomes" id="UP000662821">
    <property type="component" value="Chromosome"/>
</dbReference>
<dbReference type="CDD" id="cd04301">
    <property type="entry name" value="NAT_SF"/>
    <property type="match status" value="1"/>
</dbReference>
<gene>
    <name evidence="2" type="ORF">J3P46_15975</name>
</gene>
<sequence length="170" mass="18216">MTQALIIRKETAADIDAIDQVTREAFLHAEHTNHTEQFIVHALRAASALSVSLVAELEGTIIGHAAASPVSISDGTSRWYGLGPVSVRPDHQHQGVGSQLIRQLLDALRQLGAAGCVVLGNPAYYGRFGFRADAALVLPGVPAEYFQALRLTRELPAGSVSYHPAFDAQH</sequence>
<dbReference type="InterPro" id="IPR050276">
    <property type="entry name" value="MshD_Acetyltransferase"/>
</dbReference>
<dbReference type="InterPro" id="IPR000182">
    <property type="entry name" value="GNAT_dom"/>
</dbReference>
<protein>
    <submittedName>
        <fullName evidence="2">N-acetyltransferase</fullName>
    </submittedName>
</protein>
<dbReference type="EMBL" id="CP071520">
    <property type="protein sequence ID" value="QSX94252.1"/>
    <property type="molecule type" value="Genomic_DNA"/>
</dbReference>
<organism evidence="2 3">
    <name type="scientific">Janthinobacterium lividum</name>
    <dbReference type="NCBI Taxonomy" id="29581"/>
    <lineage>
        <taxon>Bacteria</taxon>
        <taxon>Pseudomonadati</taxon>
        <taxon>Pseudomonadota</taxon>
        <taxon>Betaproteobacteria</taxon>
        <taxon>Burkholderiales</taxon>
        <taxon>Oxalobacteraceae</taxon>
        <taxon>Janthinobacterium</taxon>
    </lineage>
</organism>
<dbReference type="Pfam" id="PF00583">
    <property type="entry name" value="Acetyltransf_1"/>
    <property type="match status" value="1"/>
</dbReference>
<dbReference type="AlphaFoldDB" id="A0AAJ4MNP2"/>
<dbReference type="GO" id="GO:0016747">
    <property type="term" value="F:acyltransferase activity, transferring groups other than amino-acyl groups"/>
    <property type="evidence" value="ECO:0007669"/>
    <property type="project" value="InterPro"/>
</dbReference>
<evidence type="ECO:0000313" key="2">
    <source>
        <dbReference type="EMBL" id="QSX94252.1"/>
    </source>
</evidence>
<name>A0AAJ4MNP2_9BURK</name>